<evidence type="ECO:0000313" key="1">
    <source>
        <dbReference type="EMBL" id="GHM59696.1"/>
    </source>
</evidence>
<sequence length="476" mass="53705">MVQHISKNILDPLHEDYRKLIRLPSVSYFLEKNGSNKYTIHAPDGNVQIKNKDKLKLKWEHDKIVLYDGSSALKLNGQDFIVDQDAIIGKNKDDIIKEIKQGTNDVKITLKDIAGSLDHGVGLSVLMDDGSTLVGVLNFINFDDKDDQILQEVVKKTGGLYLTTKEEGICCSEITCISDKNGICMSMYGSNEHYQFKLTAIDALAAVDNLIKDKQDLSDKLNKVAGSAKKLANSYAPLKKLNAEMVKGDEISSGKYAANIKLEDKDIAGAFSKVGYYFYDNAIHIHDHFAKDSFSLPKHFHFLKVIKDEKDHYKLAFCNRYGHEYHAMPDDYKLINIEHIKGVKNIDLAKYHVKNGSFPSFIAKPNVKDYVGSKQHKIDLYEIENENIKVGSLIDEYGYYDSQGGFHYTNNQIGIKDRFYDHPSLTVAVGDNRCESNIIKEGNDILNANHLNPVDCNLVEYIANYVNDYAALHSFI</sequence>
<protein>
    <submittedName>
        <fullName evidence="1">Uncharacterized protein</fullName>
    </submittedName>
</protein>
<name>A0A8J3HWS1_9RICK</name>
<dbReference type="AlphaFoldDB" id="A0A8J3HWS1"/>
<dbReference type="EMBL" id="BNGU01000027">
    <property type="protein sequence ID" value="GHM59696.1"/>
    <property type="molecule type" value="Genomic_DNA"/>
</dbReference>
<comment type="caution">
    <text evidence="1">The sequence shown here is derived from an EMBL/GenBank/DDBJ whole genome shotgun (WGS) entry which is preliminary data.</text>
</comment>
<dbReference type="Proteomes" id="UP000637906">
    <property type="component" value="Unassembled WGS sequence"/>
</dbReference>
<proteinExistence type="predicted"/>
<accession>A0A8J3HWS1</accession>
<keyword evidence="2" id="KW-1185">Reference proteome</keyword>
<evidence type="ECO:0000313" key="2">
    <source>
        <dbReference type="Proteomes" id="UP000637906"/>
    </source>
</evidence>
<reference evidence="1 2" key="1">
    <citation type="journal article" date="2021" name="Microb. Ecol.">
        <title>Candidatus Mesenet longicola: Novel Endosymbionts of Brontispa longissima that Induce Cytoplasmic Incompatibility.</title>
        <authorList>
            <person name="Takano S."/>
            <person name="Gotoh Y."/>
            <person name="Hayashi T."/>
        </authorList>
    </citation>
    <scope>NUCLEOTIDE SEQUENCE [LARGE SCALE GENOMIC DNA]</scope>
    <source>
        <strain evidence="1">L5</strain>
    </source>
</reference>
<gene>
    <name evidence="1" type="ORF">sL5_06890</name>
</gene>
<organism evidence="1 2">
    <name type="scientific">Candidatus Mesenet longicola</name>
    <dbReference type="NCBI Taxonomy" id="1892558"/>
    <lineage>
        <taxon>Bacteria</taxon>
        <taxon>Pseudomonadati</taxon>
        <taxon>Pseudomonadota</taxon>
        <taxon>Alphaproteobacteria</taxon>
        <taxon>Rickettsiales</taxon>
        <taxon>Anaplasmataceae</taxon>
        <taxon>Candidatus Mesenet</taxon>
    </lineage>
</organism>